<geneLocation type="plasmid" evidence="1">
    <name>pCF10</name>
</geneLocation>
<reference evidence="1" key="5">
    <citation type="journal article" date="2005" name="J. Bacteriol.">
        <title>Characterization of the pheromone response of the Enterococcus faecalis conjugative plasmid pCF10: complete sequence and comparative analysis of the transcriptional and phenotypic responses of pCF10-containing cells to pheromone induction.</title>
        <authorList>
            <person name="Hirt H."/>
            <person name="Manias D.A."/>
            <person name="Bryan E.M."/>
            <person name="Klein J.R."/>
            <person name="Marklund J.K."/>
            <person name="Staddon J.H."/>
            <person name="Paustian M.L."/>
            <person name="Kapur V."/>
            <person name="Dunny G.M."/>
        </authorList>
    </citation>
    <scope>NUCLEOTIDE SEQUENCE</scope>
    <source>
        <plasmid evidence="1">pCF10</plasmid>
    </source>
</reference>
<dbReference type="RefSeq" id="WP_010785130.1">
    <property type="nucleotide sequence ID" value="NC_006827.2"/>
</dbReference>
<reference evidence="1" key="4">
    <citation type="journal article" date="1996" name="Plasmid">
        <title>Identification and characterization of the genes of Enterococcus faecalis plasmid pCF10 involved in replication and in negative control of pheromone-inducible conjugation.</title>
        <authorList>
            <person name="Hedberg P.J."/>
            <person name="Leonard B.A."/>
            <person name="Ruhfel R.E."/>
            <person name="Dunny G.M."/>
        </authorList>
    </citation>
    <scope>NUCLEOTIDE SEQUENCE</scope>
    <source>
        <plasmid evidence="1">pCF10</plasmid>
    </source>
</reference>
<dbReference type="AlphaFoldDB" id="Q5G3Q7"/>
<accession>Q5G3Q7</accession>
<keyword evidence="1" id="KW-0614">Plasmid</keyword>
<name>Q5G3Q7_ENTFL</name>
<gene>
    <name evidence="1" type="primary">uvaE</name>
</gene>
<reference evidence="1" key="3">
    <citation type="journal article" date="1994" name="J. Bacteriol.">
        <title>The prgQ gene of the Enterococcus faecalis tetracycline resistance plasmid pCF10 encodes a peptide inhibitor, iCF10.</title>
        <authorList>
            <person name="Nakayama J."/>
            <person name="Ruhfel R.E."/>
            <person name="Dunny G.M."/>
            <person name="Isogai A."/>
            <person name="Suzuki A."/>
        </authorList>
    </citation>
    <scope>NUCLEOTIDE SEQUENCE</scope>
    <source>
        <plasmid evidence="1">pCF10</plasmid>
    </source>
</reference>
<organism evidence="1">
    <name type="scientific">Enterococcus faecalis</name>
    <name type="common">Streptococcus faecalis</name>
    <dbReference type="NCBI Taxonomy" id="1351"/>
    <lineage>
        <taxon>Bacteria</taxon>
        <taxon>Bacillati</taxon>
        <taxon>Bacillota</taxon>
        <taxon>Bacilli</taxon>
        <taxon>Lactobacillales</taxon>
        <taxon>Enterococcaceae</taxon>
        <taxon>Enterococcus</taxon>
    </lineage>
</organism>
<protein>
    <submittedName>
        <fullName evidence="1">UvaF</fullName>
    </submittedName>
</protein>
<reference evidence="1" key="1">
    <citation type="journal article" date="1991" name="J. Bacteriol.">
        <title>Molecular and genetic analysis of a region of plasmid pCF10 containing positive control genes and structural genes encoding surface proteins involved in pheromone-inducible conjugation in Enterococcus faecalis.</title>
        <authorList>
            <person name="Kao S.M."/>
            <person name="Olmsted S.B."/>
            <person name="Viksnins A.S."/>
            <person name="Gallo J.C."/>
            <person name="Dunny G.M."/>
        </authorList>
    </citation>
    <scope>NUCLEOTIDE SEQUENCE</scope>
    <source>
        <plasmid evidence="1">pCF10</plasmid>
    </source>
</reference>
<dbReference type="EMBL" id="AY855841">
    <property type="protein sequence ID" value="AAW51304.1"/>
    <property type="molecule type" value="Genomic_DNA"/>
</dbReference>
<evidence type="ECO:0000313" key="1">
    <source>
        <dbReference type="EMBL" id="AAW51304.1"/>
    </source>
</evidence>
<reference evidence="1" key="2">
    <citation type="journal article" date="1993" name="J. Bacteriol.">
        <title>Cloning and characterization of a region of the Enterococcus faecalis conjugative plasmid, pCF10, encoding a sex pheromone-binding function.</title>
        <authorList>
            <person name="Ruhfel R.E."/>
            <person name="Manias D.A."/>
            <person name="Dunny G.M."/>
        </authorList>
    </citation>
    <scope>NUCLEOTIDE SEQUENCE</scope>
    <source>
        <plasmid evidence="1">pCF10</plasmid>
    </source>
</reference>
<proteinExistence type="predicted"/>
<sequence>MKQNRKEFSSYFSRSIKQNKPLYLLLMSSETNFFPRPVIGTFRGYAEENKIIIGEDSYSIEEIDSVCMYRHSSRIKQEERVNSNPFQGLVSPTLSKKEQKKLDEYFSDWGFRNEGI</sequence>